<proteinExistence type="predicted"/>
<accession>A0A0A9F1D8</accession>
<organism evidence="1">
    <name type="scientific">Arundo donax</name>
    <name type="common">Giant reed</name>
    <name type="synonym">Donax arundinaceus</name>
    <dbReference type="NCBI Taxonomy" id="35708"/>
    <lineage>
        <taxon>Eukaryota</taxon>
        <taxon>Viridiplantae</taxon>
        <taxon>Streptophyta</taxon>
        <taxon>Embryophyta</taxon>
        <taxon>Tracheophyta</taxon>
        <taxon>Spermatophyta</taxon>
        <taxon>Magnoliopsida</taxon>
        <taxon>Liliopsida</taxon>
        <taxon>Poales</taxon>
        <taxon>Poaceae</taxon>
        <taxon>PACMAD clade</taxon>
        <taxon>Arundinoideae</taxon>
        <taxon>Arundineae</taxon>
        <taxon>Arundo</taxon>
    </lineage>
</organism>
<dbReference type="EMBL" id="GBRH01191794">
    <property type="protein sequence ID" value="JAE06102.1"/>
    <property type="molecule type" value="Transcribed_RNA"/>
</dbReference>
<dbReference type="AlphaFoldDB" id="A0A0A9F1D8"/>
<protein>
    <submittedName>
        <fullName evidence="1">Uncharacterized protein</fullName>
    </submittedName>
</protein>
<reference evidence="1" key="2">
    <citation type="journal article" date="2015" name="Data Brief">
        <title>Shoot transcriptome of the giant reed, Arundo donax.</title>
        <authorList>
            <person name="Barrero R.A."/>
            <person name="Guerrero F.D."/>
            <person name="Moolhuijzen P."/>
            <person name="Goolsby J.A."/>
            <person name="Tidwell J."/>
            <person name="Bellgard S.E."/>
            <person name="Bellgard M.I."/>
        </authorList>
    </citation>
    <scope>NUCLEOTIDE SEQUENCE</scope>
    <source>
        <tissue evidence="1">Shoot tissue taken approximately 20 cm above the soil surface</tissue>
    </source>
</reference>
<name>A0A0A9F1D8_ARUDO</name>
<sequence length="70" mass="7873">MSSAFLRCSSSFWGCDYKERGSSGVIRGLNPCRGGGSRHACPSSSRRRGEWCRVGWDARCRLARGWLYLI</sequence>
<reference evidence="1" key="1">
    <citation type="submission" date="2014-09" db="EMBL/GenBank/DDBJ databases">
        <authorList>
            <person name="Magalhaes I.L.F."/>
            <person name="Oliveira U."/>
            <person name="Santos F.R."/>
            <person name="Vidigal T.H.D.A."/>
            <person name="Brescovit A.D."/>
            <person name="Santos A.J."/>
        </authorList>
    </citation>
    <scope>NUCLEOTIDE SEQUENCE</scope>
    <source>
        <tissue evidence="1">Shoot tissue taken approximately 20 cm above the soil surface</tissue>
    </source>
</reference>
<evidence type="ECO:0000313" key="1">
    <source>
        <dbReference type="EMBL" id="JAE06102.1"/>
    </source>
</evidence>